<comment type="caution">
    <text evidence="3">The sequence shown here is derived from an EMBL/GenBank/DDBJ whole genome shotgun (WGS) entry which is preliminary data.</text>
</comment>
<keyword evidence="2" id="KW-0812">Transmembrane</keyword>
<keyword evidence="2" id="KW-1133">Transmembrane helix</keyword>
<evidence type="ECO:0000313" key="3">
    <source>
        <dbReference type="EMBL" id="GAA3875161.1"/>
    </source>
</evidence>
<keyword evidence="2" id="KW-0472">Membrane</keyword>
<reference evidence="4" key="1">
    <citation type="journal article" date="2019" name="Int. J. Syst. Evol. Microbiol.">
        <title>The Global Catalogue of Microorganisms (GCM) 10K type strain sequencing project: providing services to taxonomists for standard genome sequencing and annotation.</title>
        <authorList>
            <consortium name="The Broad Institute Genomics Platform"/>
            <consortium name="The Broad Institute Genome Sequencing Center for Infectious Disease"/>
            <person name="Wu L."/>
            <person name="Ma J."/>
        </authorList>
    </citation>
    <scope>NUCLEOTIDE SEQUENCE [LARGE SCALE GENOMIC DNA]</scope>
    <source>
        <strain evidence="4">JCM 16578</strain>
    </source>
</reference>
<gene>
    <name evidence="3" type="ORF">GCM10022207_46290</name>
</gene>
<accession>A0ABP7KFK3</accession>
<protein>
    <recommendedName>
        <fullName evidence="5">Integral membrane protein</fullName>
    </recommendedName>
</protein>
<evidence type="ECO:0000256" key="2">
    <source>
        <dbReference type="SAM" id="Phobius"/>
    </source>
</evidence>
<dbReference type="EMBL" id="BAAAZA010000012">
    <property type="protein sequence ID" value="GAA3875161.1"/>
    <property type="molecule type" value="Genomic_DNA"/>
</dbReference>
<evidence type="ECO:0000313" key="4">
    <source>
        <dbReference type="Proteomes" id="UP001501563"/>
    </source>
</evidence>
<sequence>MQESDEPSPTDGPIYERLVDRALDLPLVAHAIDAGGAGPSRAALRARALQAGDRLAAAAPEEYARYLALRAAVLARGGRRHGEGGRSGGGLLPVLAVLVPSLGAAATGVFLLCGFGLRAFAVRPHIGDGLVMAGVIAAAVTAGAALGDLAWILATRSRGRCGQGGDGRADGDPEVRSARADWEHAVLERGVVPFLLGQLDPGRADCRGAGGDRVEARHADGGPVDRERAVGAEERAQ</sequence>
<feature type="transmembrane region" description="Helical" evidence="2">
    <location>
        <begin position="129"/>
        <end position="154"/>
    </location>
</feature>
<evidence type="ECO:0000256" key="1">
    <source>
        <dbReference type="SAM" id="MobiDB-lite"/>
    </source>
</evidence>
<feature type="region of interest" description="Disordered" evidence="1">
    <location>
        <begin position="207"/>
        <end position="237"/>
    </location>
</feature>
<name>A0ABP7KFK3_9ACTN</name>
<evidence type="ECO:0008006" key="5">
    <source>
        <dbReference type="Google" id="ProtNLM"/>
    </source>
</evidence>
<keyword evidence="4" id="KW-1185">Reference proteome</keyword>
<proteinExistence type="predicted"/>
<dbReference type="Proteomes" id="UP001501563">
    <property type="component" value="Unassembled WGS sequence"/>
</dbReference>
<organism evidence="3 4">
    <name type="scientific">Streptomyces lannensis</name>
    <dbReference type="NCBI Taxonomy" id="766498"/>
    <lineage>
        <taxon>Bacteria</taxon>
        <taxon>Bacillati</taxon>
        <taxon>Actinomycetota</taxon>
        <taxon>Actinomycetes</taxon>
        <taxon>Kitasatosporales</taxon>
        <taxon>Streptomycetaceae</taxon>
        <taxon>Streptomyces</taxon>
    </lineage>
</organism>
<feature type="transmembrane region" description="Helical" evidence="2">
    <location>
        <begin position="90"/>
        <end position="117"/>
    </location>
</feature>